<organism evidence="1 2">
    <name type="scientific">Chryseobacterium soli</name>
    <dbReference type="NCBI Taxonomy" id="445961"/>
    <lineage>
        <taxon>Bacteria</taxon>
        <taxon>Pseudomonadati</taxon>
        <taxon>Bacteroidota</taxon>
        <taxon>Flavobacteriia</taxon>
        <taxon>Flavobacteriales</taxon>
        <taxon>Weeksellaceae</taxon>
        <taxon>Chryseobacterium group</taxon>
        <taxon>Chryseobacterium</taxon>
    </lineage>
</organism>
<accession>A0A086A5R9</accession>
<proteinExistence type="predicted"/>
<reference evidence="1 2" key="1">
    <citation type="submission" date="2014-07" db="EMBL/GenBank/DDBJ databases">
        <title>Genome of Chryseobacterium soli DSM 19298.</title>
        <authorList>
            <person name="Stropko S.J."/>
            <person name="Pipes S.E."/>
            <person name="Newman J."/>
        </authorList>
    </citation>
    <scope>NUCLEOTIDE SEQUENCE [LARGE SCALE GENOMIC DNA]</scope>
    <source>
        <strain evidence="1 2">DSM 19298</strain>
    </source>
</reference>
<evidence type="ECO:0000313" key="2">
    <source>
        <dbReference type="Proteomes" id="UP000028705"/>
    </source>
</evidence>
<protein>
    <submittedName>
        <fullName evidence="1">Resolvase</fullName>
    </submittedName>
</protein>
<keyword evidence="2" id="KW-1185">Reference proteome</keyword>
<dbReference type="OrthoDB" id="698971at2"/>
<dbReference type="EMBL" id="JPRH01000004">
    <property type="protein sequence ID" value="KFF12033.1"/>
    <property type="molecule type" value="Genomic_DNA"/>
</dbReference>
<dbReference type="RefSeq" id="WP_034711147.1">
    <property type="nucleotide sequence ID" value="NZ_JPRH01000004.1"/>
</dbReference>
<dbReference type="STRING" id="445961.IW15_10645"/>
<dbReference type="AlphaFoldDB" id="A0A086A5R9"/>
<dbReference type="PROSITE" id="PS51257">
    <property type="entry name" value="PROKAR_LIPOPROTEIN"/>
    <property type="match status" value="1"/>
</dbReference>
<dbReference type="Proteomes" id="UP000028705">
    <property type="component" value="Unassembled WGS sequence"/>
</dbReference>
<gene>
    <name evidence="1" type="ORF">IW15_10645</name>
</gene>
<name>A0A086A5R9_9FLAO</name>
<dbReference type="eggNOG" id="ENOG5031GE3">
    <property type="taxonomic scope" value="Bacteria"/>
</dbReference>
<sequence length="359" mass="41029">MKIPYQFFISSMAVVLVGCNQQSTTSEINKPEIEVTQKRITFGDFKKIKGVDNVQDVPFQLFTKLDSVQFFVSPSKNAAHLKIAYHRLDNYYGFEEFDDFYSIHYSINNNISNSIEAFVLKSEFTAAFDLTLKGVNLYEIRSSTFKKANDFNNKSFNTYGSIVEVSEQEFTTASKTRINEVLVKNPHIQLKGNNWVYADNGKETVIIQHENLVTEDGVLSNEYIGQSPYLNLEVFKENSVETPDVYYSFYNVKPSANFQLFTGGYPQILPRKNRISYIVSNNDTGSDFTVSQYLEQSHTQEDLLYVNFTNFKVADGTKAFWADNETFYAVVYPTTSAPSIGKKQKSSFIKIKLKADLFN</sequence>
<evidence type="ECO:0000313" key="1">
    <source>
        <dbReference type="EMBL" id="KFF12033.1"/>
    </source>
</evidence>
<comment type="caution">
    <text evidence="1">The sequence shown here is derived from an EMBL/GenBank/DDBJ whole genome shotgun (WGS) entry which is preliminary data.</text>
</comment>